<dbReference type="InterPro" id="IPR026749">
    <property type="entry name" value="Tmem135"/>
</dbReference>
<dbReference type="Proteomes" id="UP000271098">
    <property type="component" value="Unassembled WGS sequence"/>
</dbReference>
<feature type="transmembrane region" description="Helical" evidence="6">
    <location>
        <begin position="270"/>
        <end position="290"/>
    </location>
</feature>
<feature type="transmembrane region" description="Helical" evidence="6">
    <location>
        <begin position="422"/>
        <end position="442"/>
    </location>
</feature>
<keyword evidence="4 6" id="KW-1133">Transmembrane helix</keyword>
<feature type="transmembrane region" description="Helical" evidence="6">
    <location>
        <begin position="311"/>
        <end position="336"/>
    </location>
</feature>
<reference evidence="10" key="1">
    <citation type="submission" date="2016-06" db="UniProtKB">
        <authorList>
            <consortium name="WormBaseParasite"/>
        </authorList>
    </citation>
    <scope>IDENTIFICATION</scope>
</reference>
<keyword evidence="9" id="KW-1185">Reference proteome</keyword>
<keyword evidence="3 6" id="KW-0812">Transmembrane</keyword>
<feature type="transmembrane region" description="Helical" evidence="6">
    <location>
        <begin position="75"/>
        <end position="95"/>
    </location>
</feature>
<dbReference type="GO" id="GO:0012505">
    <property type="term" value="C:endomembrane system"/>
    <property type="evidence" value="ECO:0007669"/>
    <property type="project" value="UniProtKB-SubCell"/>
</dbReference>
<reference evidence="8 9" key="2">
    <citation type="submission" date="2018-11" db="EMBL/GenBank/DDBJ databases">
        <authorList>
            <consortium name="Pathogen Informatics"/>
        </authorList>
    </citation>
    <scope>NUCLEOTIDE SEQUENCE [LARGE SCALE GENOMIC DNA]</scope>
</reference>
<keyword evidence="5 6" id="KW-0472">Membrane</keyword>
<protein>
    <submittedName>
        <fullName evidence="10">TMEM135_C_rich domain-containing protein</fullName>
    </submittedName>
</protein>
<feature type="transmembrane region" description="Helical" evidence="6">
    <location>
        <begin position="45"/>
        <end position="63"/>
    </location>
</feature>
<evidence type="ECO:0000259" key="7">
    <source>
        <dbReference type="Pfam" id="PF15982"/>
    </source>
</evidence>
<evidence type="ECO:0000256" key="5">
    <source>
        <dbReference type="ARBA" id="ARBA00023136"/>
    </source>
</evidence>
<sequence>MALLSKFLTEKLGLRVHRATCHEMIHTWNASCYGAIADTLRDTSLFAFKTYLLFYSLAGIVSVRDIREIRWRTIIINTLRSASFLTVNVAAFLWLMCRMRLLLGCFTVPTLGLVNGIIASMFAILIENPRRRANLALYLSNLLVSHGYLKHLPNGAAIIFGIGIAGLFCLLRRGKLDASTKHSVEYALLLDESCELLPHPTLCKISYGVGDALFRLRHMYMKHPLCQHNYSCLSRIVEAFCKNFFKGLIWSVCITLLNSGFAVVRRPFAFIFLLLSFRTLRLPLFYGSLASLCQVVRCGDRYLALRQSAPAYLYGIASAFAMLVYSNCSVALFVFWKYALLLDESCELLPHPTLCKISYGVGDALFRLRHMYMKHPLCQHNYSCLSRIVEAFCKNFFKGLIWSVCITLLNSGFAVVRRPFAFIFLLLSFRTLRLPLFYGSLASLCQVVRCGDRYLALRQSAPAYLYGIASAFAMLVYSNCSVALFVFWKFIEASYFAYCKGLAVPYGDVLLYALSTGFVAWNATVEPHTLRKAYWKFLVGLTGRRIELLNRRLFDHFGYRSSEKFSNFVPKLLTLRTVKDLQCHMVTYFCMPYRQVSWHGMQRSNLILFGKPTGNFSLDLLEEG</sequence>
<name>A0A183DQT3_9BILA</name>
<evidence type="ECO:0000256" key="6">
    <source>
        <dbReference type="SAM" id="Phobius"/>
    </source>
</evidence>
<evidence type="ECO:0000256" key="2">
    <source>
        <dbReference type="ARBA" id="ARBA00008924"/>
    </source>
</evidence>
<comment type="similarity">
    <text evidence="2">Belongs to the TMEM135 family.</text>
</comment>
<proteinExistence type="inferred from homology"/>
<organism evidence="10">
    <name type="scientific">Gongylonema pulchrum</name>
    <dbReference type="NCBI Taxonomy" id="637853"/>
    <lineage>
        <taxon>Eukaryota</taxon>
        <taxon>Metazoa</taxon>
        <taxon>Ecdysozoa</taxon>
        <taxon>Nematoda</taxon>
        <taxon>Chromadorea</taxon>
        <taxon>Rhabditida</taxon>
        <taxon>Spirurina</taxon>
        <taxon>Spiruromorpha</taxon>
        <taxon>Spiruroidea</taxon>
        <taxon>Gongylonematidae</taxon>
        <taxon>Gongylonema</taxon>
    </lineage>
</organism>
<dbReference type="OrthoDB" id="291792at2759"/>
<accession>A0A183DQT3</accession>
<evidence type="ECO:0000256" key="1">
    <source>
        <dbReference type="ARBA" id="ARBA00004127"/>
    </source>
</evidence>
<evidence type="ECO:0000313" key="9">
    <source>
        <dbReference type="Proteomes" id="UP000271098"/>
    </source>
</evidence>
<evidence type="ECO:0000313" key="8">
    <source>
        <dbReference type="EMBL" id="VDN18301.1"/>
    </source>
</evidence>
<feature type="transmembrane region" description="Helical" evidence="6">
    <location>
        <begin position="101"/>
        <end position="126"/>
    </location>
</feature>
<evidence type="ECO:0000256" key="3">
    <source>
        <dbReference type="ARBA" id="ARBA00022692"/>
    </source>
</evidence>
<gene>
    <name evidence="8" type="ORF">GPUH_LOCUS11074</name>
</gene>
<feature type="domain" description="Transmembrane protein 135 N-terminal" evidence="7">
    <location>
        <begin position="20"/>
        <end position="143"/>
    </location>
</feature>
<comment type="subcellular location">
    <subcellularLocation>
        <location evidence="1">Endomembrane system</location>
        <topology evidence="1">Multi-pass membrane protein</topology>
    </subcellularLocation>
</comment>
<feature type="transmembrane region" description="Helical" evidence="6">
    <location>
        <begin position="244"/>
        <end position="264"/>
    </location>
</feature>
<feature type="transmembrane region" description="Helical" evidence="6">
    <location>
        <begin position="503"/>
        <end position="523"/>
    </location>
</feature>
<dbReference type="InterPro" id="IPR031926">
    <property type="entry name" value="TMEM135_N"/>
</dbReference>
<dbReference type="AlphaFoldDB" id="A0A183DQT3"/>
<evidence type="ECO:0000313" key="10">
    <source>
        <dbReference type="WBParaSite" id="GPUH_0001108701-mRNA-1"/>
    </source>
</evidence>
<dbReference type="EMBL" id="UYRT01078329">
    <property type="protein sequence ID" value="VDN18301.1"/>
    <property type="molecule type" value="Genomic_DNA"/>
</dbReference>
<dbReference type="WBParaSite" id="GPUH_0001108701-mRNA-1">
    <property type="protein sequence ID" value="GPUH_0001108701-mRNA-1"/>
    <property type="gene ID" value="GPUH_0001108701"/>
</dbReference>
<feature type="transmembrane region" description="Helical" evidence="6">
    <location>
        <begin position="155"/>
        <end position="171"/>
    </location>
</feature>
<feature type="transmembrane region" description="Helical" evidence="6">
    <location>
        <begin position="463"/>
        <end position="491"/>
    </location>
</feature>
<dbReference type="Pfam" id="PF15982">
    <property type="entry name" value="TMEM135_C_rich"/>
    <property type="match status" value="1"/>
</dbReference>
<dbReference type="PANTHER" id="PTHR12459">
    <property type="entry name" value="TRANSMEMBRANE PROTEIN 135-RELATED"/>
    <property type="match status" value="1"/>
</dbReference>
<evidence type="ECO:0000256" key="4">
    <source>
        <dbReference type="ARBA" id="ARBA00022989"/>
    </source>
</evidence>
<dbReference type="PANTHER" id="PTHR12459:SF15">
    <property type="entry name" value="TRANSMEMBRANE PROTEIN 135"/>
    <property type="match status" value="1"/>
</dbReference>